<gene>
    <name evidence="9" type="ORF">PP769_14220</name>
</gene>
<dbReference type="PANTHER" id="PTHR11804:SF5">
    <property type="entry name" value="OLIGOENDOPEPTIDASE F"/>
    <property type="match status" value="1"/>
</dbReference>
<dbReference type="GO" id="GO:0046872">
    <property type="term" value="F:metal ion binding"/>
    <property type="evidence" value="ECO:0007669"/>
    <property type="project" value="UniProtKB-UniRule"/>
</dbReference>
<evidence type="ECO:0000256" key="5">
    <source>
        <dbReference type="ARBA" id="ARBA00023049"/>
    </source>
</evidence>
<dbReference type="Gene3D" id="1.20.140.70">
    <property type="entry name" value="Oligopeptidase f, N-terminal domain"/>
    <property type="match status" value="1"/>
</dbReference>
<dbReference type="InterPro" id="IPR045090">
    <property type="entry name" value="Pept_M3A_M3B"/>
</dbReference>
<dbReference type="EMBL" id="CP116967">
    <property type="protein sequence ID" value="WNM57125.1"/>
    <property type="molecule type" value="Genomic_DNA"/>
</dbReference>
<sequence length="587" mass="67512">MSKTLPSWDLQGLLRHPTKDFKRITNKLDSLISELEATRPQLSPDISAARFKKIWEQYETVTEYMTTLRAFSFLWFSENTKNQEARAFDTQVRNRLTDCSNRLVFLDLWWQSLDPTNAARLTAKAERFRYHLETLTRFTPHTLSEPEERILTIKSTTGRQALETLYGVTTNSLTFPMKVKGRTTRLTREQLMGYVRHPLPSVRRGAYHALFKVYGEHRDVLGEMYKSLVQDWGNEGLTLRHYASPMAVRNVTNDVPEKAVDALLKTCRKNAVIFQEYFRLKARLLKIKQFQRYDLYAPFAAKKSKYSFARAKEIVMEAYQAFSPELAQRAKRVLEENHLDAAIRPGKMGGAFCYSVLPTQTPYVLVNFTGEPRDVSTLAHELGHAVHAMMAREHSIFTFHSSLPLAETASVFGEHLLSDLLLQQENDPKVRAGLLVDQLDDAYATIMRQAYFVQFERQAHHMIQQGATIDALAQTYLTLLREQFGPRLPVDKEFQWEWLAIPHIFASPFYCYAYSFGSLLVLSLFQRYQAEGPSFVPRYLQLLSGGGSASPQDLLKPLQVDMNSTTFWQAGFTRIRGLVTELERSMP</sequence>
<dbReference type="KEGG" id="nall:PP769_14220"/>
<keyword evidence="2 6" id="KW-0479">Metal-binding</keyword>
<dbReference type="Gene3D" id="1.10.1370.20">
    <property type="entry name" value="Oligoendopeptidase f, C-terminal domain"/>
    <property type="match status" value="1"/>
</dbReference>
<evidence type="ECO:0000256" key="1">
    <source>
        <dbReference type="ARBA" id="ARBA00022670"/>
    </source>
</evidence>
<dbReference type="GO" id="GO:0006508">
    <property type="term" value="P:proteolysis"/>
    <property type="evidence" value="ECO:0007669"/>
    <property type="project" value="UniProtKB-KW"/>
</dbReference>
<keyword evidence="4 6" id="KW-0862">Zinc</keyword>
<dbReference type="Pfam" id="PF08439">
    <property type="entry name" value="Peptidase_M3_N"/>
    <property type="match status" value="1"/>
</dbReference>
<reference evidence="9 10" key="1">
    <citation type="submission" date="2023-01" db="EMBL/GenBank/DDBJ databases">
        <title>Cultivation and genomic characterization of new, ubiquitous marine nitrite-oxidizing bacteria from the Nitrospirales.</title>
        <authorList>
            <person name="Mueller A.J."/>
            <person name="Daebeler A."/>
            <person name="Herbold C.W."/>
            <person name="Kirkegaard R.H."/>
            <person name="Daims H."/>
        </authorList>
    </citation>
    <scope>NUCLEOTIDE SEQUENCE [LARGE SCALE GENOMIC DNA]</scope>
    <source>
        <strain evidence="9 10">VA</strain>
    </source>
</reference>
<feature type="domain" description="Oligopeptidase F N-terminal" evidence="8">
    <location>
        <begin position="123"/>
        <end position="175"/>
    </location>
</feature>
<keyword evidence="5 6" id="KW-0482">Metalloprotease</keyword>
<evidence type="ECO:0000259" key="8">
    <source>
        <dbReference type="Pfam" id="PF08439"/>
    </source>
</evidence>
<organism evidence="9 10">
    <name type="scientific">Candidatus Nitrospira allomarina</name>
    <dbReference type="NCBI Taxonomy" id="3020900"/>
    <lineage>
        <taxon>Bacteria</taxon>
        <taxon>Pseudomonadati</taxon>
        <taxon>Nitrospirota</taxon>
        <taxon>Nitrospiria</taxon>
        <taxon>Nitrospirales</taxon>
        <taxon>Nitrospiraceae</taxon>
        <taxon>Nitrospira</taxon>
    </lineage>
</organism>
<keyword evidence="1 6" id="KW-0645">Protease</keyword>
<dbReference type="Proteomes" id="UP001302719">
    <property type="component" value="Chromosome"/>
</dbReference>
<evidence type="ECO:0000256" key="6">
    <source>
        <dbReference type="RuleBase" id="RU003435"/>
    </source>
</evidence>
<dbReference type="SUPFAM" id="SSF55486">
    <property type="entry name" value="Metalloproteases ('zincins'), catalytic domain"/>
    <property type="match status" value="1"/>
</dbReference>
<evidence type="ECO:0000256" key="3">
    <source>
        <dbReference type="ARBA" id="ARBA00022801"/>
    </source>
</evidence>
<dbReference type="InterPro" id="IPR042088">
    <property type="entry name" value="OligoPept_F_C"/>
</dbReference>
<evidence type="ECO:0000259" key="7">
    <source>
        <dbReference type="Pfam" id="PF01432"/>
    </source>
</evidence>
<evidence type="ECO:0000256" key="2">
    <source>
        <dbReference type="ARBA" id="ARBA00022723"/>
    </source>
</evidence>
<dbReference type="RefSeq" id="WP_312641254.1">
    <property type="nucleotide sequence ID" value="NZ_CP116967.1"/>
</dbReference>
<accession>A0AA96GBT4</accession>
<comment type="cofactor">
    <cofactor evidence="6">
        <name>Zn(2+)</name>
        <dbReference type="ChEBI" id="CHEBI:29105"/>
    </cofactor>
    <text evidence="6">Binds 1 zinc ion.</text>
</comment>
<dbReference type="GO" id="GO:0006518">
    <property type="term" value="P:peptide metabolic process"/>
    <property type="evidence" value="ECO:0007669"/>
    <property type="project" value="TreeGrafter"/>
</dbReference>
<evidence type="ECO:0000313" key="10">
    <source>
        <dbReference type="Proteomes" id="UP001302719"/>
    </source>
</evidence>
<dbReference type="Pfam" id="PF01432">
    <property type="entry name" value="Peptidase_M3"/>
    <property type="match status" value="1"/>
</dbReference>
<comment type="similarity">
    <text evidence="6">Belongs to the peptidase M3 family.</text>
</comment>
<dbReference type="CDD" id="cd09610">
    <property type="entry name" value="M3B_PepF"/>
    <property type="match status" value="1"/>
</dbReference>
<dbReference type="PANTHER" id="PTHR11804">
    <property type="entry name" value="PROTEASE M3 THIMET OLIGOPEPTIDASE-RELATED"/>
    <property type="match status" value="1"/>
</dbReference>
<dbReference type="GO" id="GO:0004222">
    <property type="term" value="F:metalloendopeptidase activity"/>
    <property type="evidence" value="ECO:0007669"/>
    <property type="project" value="InterPro"/>
</dbReference>
<protein>
    <submittedName>
        <fullName evidence="9">M3 family oligoendopeptidase</fullName>
    </submittedName>
</protein>
<feature type="domain" description="Peptidase M3A/M3B catalytic" evidence="7">
    <location>
        <begin position="199"/>
        <end position="572"/>
    </location>
</feature>
<proteinExistence type="inferred from homology"/>
<dbReference type="InterPro" id="IPR001567">
    <property type="entry name" value="Pept_M3A_M3B_dom"/>
</dbReference>
<keyword evidence="3 6" id="KW-0378">Hydrolase</keyword>
<evidence type="ECO:0000313" key="9">
    <source>
        <dbReference type="EMBL" id="WNM57125.1"/>
    </source>
</evidence>
<evidence type="ECO:0000256" key="4">
    <source>
        <dbReference type="ARBA" id="ARBA00022833"/>
    </source>
</evidence>
<dbReference type="AlphaFoldDB" id="A0AA96GBT4"/>
<keyword evidence="10" id="KW-1185">Reference proteome</keyword>
<dbReference type="InterPro" id="IPR013647">
    <property type="entry name" value="OligopepF_N_dom"/>
</dbReference>
<name>A0AA96GBT4_9BACT</name>